<sequence>MQISISLPPALAAIAAGRDHIQTSEFARATNRASQTLRKHYCLTGHCFGIRPVKFGNRLLWPVAEIAALLNGSAK</sequence>
<dbReference type="EMBL" id="FZOT01000002">
    <property type="protein sequence ID" value="SNS34255.1"/>
    <property type="molecule type" value="Genomic_DNA"/>
</dbReference>
<dbReference type="RefSeq" id="WP_089398495.1">
    <property type="nucleotide sequence ID" value="NZ_FZOT01000002.1"/>
</dbReference>
<evidence type="ECO:0000313" key="2">
    <source>
        <dbReference type="Proteomes" id="UP000198284"/>
    </source>
</evidence>
<proteinExistence type="predicted"/>
<dbReference type="Proteomes" id="UP000198284">
    <property type="component" value="Unassembled WGS sequence"/>
</dbReference>
<organism evidence="1 2">
    <name type="scientific">Noviherbaspirillum humi</name>
    <dbReference type="NCBI Taxonomy" id="1688639"/>
    <lineage>
        <taxon>Bacteria</taxon>
        <taxon>Pseudomonadati</taxon>
        <taxon>Pseudomonadota</taxon>
        <taxon>Betaproteobacteria</taxon>
        <taxon>Burkholderiales</taxon>
        <taxon>Oxalobacteraceae</taxon>
        <taxon>Noviherbaspirillum</taxon>
    </lineage>
</organism>
<name>A0A239DNN4_9BURK</name>
<dbReference type="OrthoDB" id="6615103at2"/>
<reference evidence="1 2" key="1">
    <citation type="submission" date="2017-06" db="EMBL/GenBank/DDBJ databases">
        <authorList>
            <person name="Kim H.J."/>
            <person name="Triplett B.A."/>
        </authorList>
    </citation>
    <scope>NUCLEOTIDE SEQUENCE [LARGE SCALE GENOMIC DNA]</scope>
    <source>
        <strain evidence="1 2">U15</strain>
    </source>
</reference>
<accession>A0A239DNN4</accession>
<dbReference type="AlphaFoldDB" id="A0A239DNN4"/>
<gene>
    <name evidence="1" type="ORF">SAMN06265795_102299</name>
</gene>
<evidence type="ECO:0008006" key="3">
    <source>
        <dbReference type="Google" id="ProtNLM"/>
    </source>
</evidence>
<evidence type="ECO:0000313" key="1">
    <source>
        <dbReference type="EMBL" id="SNS34255.1"/>
    </source>
</evidence>
<protein>
    <recommendedName>
        <fullName evidence="3">Helix-turn-helix domain-containing protein</fullName>
    </recommendedName>
</protein>
<keyword evidence="2" id="KW-1185">Reference proteome</keyword>